<evidence type="ECO:0000256" key="1">
    <source>
        <dbReference type="ARBA" id="ARBA00000452"/>
    </source>
</evidence>
<dbReference type="CDD" id="cd06558">
    <property type="entry name" value="crotonase-like"/>
    <property type="match status" value="1"/>
</dbReference>
<dbReference type="Gene3D" id="3.90.226.10">
    <property type="entry name" value="2-enoyl-CoA Hydratase, Chain A, domain 1"/>
    <property type="match status" value="1"/>
</dbReference>
<dbReference type="PANTHER" id="PTHR11941">
    <property type="entry name" value="ENOYL-COA HYDRATASE-RELATED"/>
    <property type="match status" value="1"/>
</dbReference>
<evidence type="ECO:0000256" key="5">
    <source>
        <dbReference type="ARBA" id="ARBA00012064"/>
    </source>
</evidence>
<protein>
    <recommendedName>
        <fullName evidence="5">Delta(3)-Delta(2)-enoyl-CoA isomerase</fullName>
        <ecNumber evidence="5">5.3.3.8</ecNumber>
    </recommendedName>
</protein>
<proteinExistence type="inferred from homology"/>
<dbReference type="SUPFAM" id="SSF52096">
    <property type="entry name" value="ClpP/crotonase"/>
    <property type="match status" value="1"/>
</dbReference>
<dbReference type="PANTHER" id="PTHR11941:SF147">
    <property type="entry name" value="OS01G0205600 PROTEIN"/>
    <property type="match status" value="1"/>
</dbReference>
<evidence type="ECO:0000256" key="2">
    <source>
        <dbReference type="ARBA" id="ARBA00000765"/>
    </source>
</evidence>
<dbReference type="FunFam" id="3.90.226.10:FF:000049">
    <property type="entry name" value="Enoyl-CoA delta isomerase 3"/>
    <property type="match status" value="1"/>
</dbReference>
<comment type="catalytic activity">
    <reaction evidence="1">
        <text>a (3Z)-enoyl-CoA = a 4-saturated (2E)-enoyl-CoA</text>
        <dbReference type="Rhea" id="RHEA:45900"/>
        <dbReference type="ChEBI" id="CHEBI:85097"/>
        <dbReference type="ChEBI" id="CHEBI:85489"/>
        <dbReference type="EC" id="5.3.3.8"/>
    </reaction>
</comment>
<accession>A0AB40CUU5</accession>
<evidence type="ECO:0000256" key="4">
    <source>
        <dbReference type="ARBA" id="ARBA00005254"/>
    </source>
</evidence>
<dbReference type="EC" id="5.3.3.8" evidence="5"/>
<organism evidence="7 8">
    <name type="scientific">Dioscorea cayennensis subsp. rotundata</name>
    <name type="common">White Guinea yam</name>
    <name type="synonym">Dioscorea rotundata</name>
    <dbReference type="NCBI Taxonomy" id="55577"/>
    <lineage>
        <taxon>Eukaryota</taxon>
        <taxon>Viridiplantae</taxon>
        <taxon>Streptophyta</taxon>
        <taxon>Embryophyta</taxon>
        <taxon>Tracheophyta</taxon>
        <taxon>Spermatophyta</taxon>
        <taxon>Magnoliopsida</taxon>
        <taxon>Liliopsida</taxon>
        <taxon>Dioscoreales</taxon>
        <taxon>Dioscoreaceae</taxon>
        <taxon>Dioscorea</taxon>
    </lineage>
</organism>
<evidence type="ECO:0000256" key="3">
    <source>
        <dbReference type="ARBA" id="ARBA00005005"/>
    </source>
</evidence>
<gene>
    <name evidence="8" type="primary">LOC120280906</name>
</gene>
<dbReference type="Pfam" id="PF00378">
    <property type="entry name" value="ECH_1"/>
    <property type="match status" value="1"/>
</dbReference>
<sequence>MCTLEKRGRVYLLTLTGSDEHRLNPTTLGSIRSAIAQVRADSGGRAAALVTAAEGKFFSNGLDLAWARVSPSDRTRELGSALRATIADLMSLPMPTIAAVTGHAAAGGFIIARAHDYVVMRGDRGFVYMSELDIGVPIARYAMSVLRSRITDARALRDLLLRPEKMKAGEAERMGVIDRAVEGGAEETVAVAVRMAEEMAAKGWDDSIYASMRKGAFPQVFRDLGLAEDTDEDISRVFISKI</sequence>
<dbReference type="RefSeq" id="XP_039143813.1">
    <property type="nucleotide sequence ID" value="XM_039287879.1"/>
</dbReference>
<dbReference type="GO" id="GO:0004165">
    <property type="term" value="F:delta(3)-delta(2)-enoyl-CoA isomerase activity"/>
    <property type="evidence" value="ECO:0007669"/>
    <property type="project" value="UniProtKB-EC"/>
</dbReference>
<dbReference type="InterPro" id="IPR001753">
    <property type="entry name" value="Enoyl-CoA_hydra/iso"/>
</dbReference>
<dbReference type="GeneID" id="120280906"/>
<dbReference type="InterPro" id="IPR029045">
    <property type="entry name" value="ClpP/crotonase-like_dom_sf"/>
</dbReference>
<evidence type="ECO:0000313" key="7">
    <source>
        <dbReference type="Proteomes" id="UP001515500"/>
    </source>
</evidence>
<keyword evidence="7" id="KW-1185">Reference proteome</keyword>
<comment type="pathway">
    <text evidence="3">Lipid metabolism; fatty acid beta-oxidation.</text>
</comment>
<evidence type="ECO:0000256" key="6">
    <source>
        <dbReference type="ARBA" id="ARBA00023098"/>
    </source>
</evidence>
<evidence type="ECO:0000313" key="8">
    <source>
        <dbReference type="RefSeq" id="XP_039143813.1"/>
    </source>
</evidence>
<comment type="similarity">
    <text evidence="4">Belongs to the enoyl-CoA hydratase/isomerase family.</text>
</comment>
<keyword evidence="6" id="KW-0443">Lipid metabolism</keyword>
<dbReference type="AlphaFoldDB" id="A0AB40CUU5"/>
<dbReference type="Proteomes" id="UP001515500">
    <property type="component" value="Chromosome 17"/>
</dbReference>
<dbReference type="GO" id="GO:0005777">
    <property type="term" value="C:peroxisome"/>
    <property type="evidence" value="ECO:0007669"/>
    <property type="project" value="TreeGrafter"/>
</dbReference>
<name>A0AB40CUU5_DIOCR</name>
<comment type="catalytic activity">
    <reaction evidence="2">
        <text>a (3E)-enoyl-CoA = a 4-saturated (2E)-enoyl-CoA</text>
        <dbReference type="Rhea" id="RHEA:45228"/>
        <dbReference type="ChEBI" id="CHEBI:58521"/>
        <dbReference type="ChEBI" id="CHEBI:85097"/>
        <dbReference type="EC" id="5.3.3.8"/>
    </reaction>
</comment>
<reference evidence="8" key="1">
    <citation type="submission" date="2025-08" db="UniProtKB">
        <authorList>
            <consortium name="RefSeq"/>
        </authorList>
    </citation>
    <scope>IDENTIFICATION</scope>
</reference>
<dbReference type="GO" id="GO:0006635">
    <property type="term" value="P:fatty acid beta-oxidation"/>
    <property type="evidence" value="ECO:0007669"/>
    <property type="project" value="TreeGrafter"/>
</dbReference>